<keyword evidence="1" id="KW-0812">Transmembrane</keyword>
<dbReference type="SUPFAM" id="SSF52047">
    <property type="entry name" value="RNI-like"/>
    <property type="match status" value="1"/>
</dbReference>
<keyword evidence="4" id="KW-1185">Reference proteome</keyword>
<protein>
    <submittedName>
        <fullName evidence="2">Uncharacterized protein</fullName>
    </submittedName>
</protein>
<feature type="transmembrane region" description="Helical" evidence="1">
    <location>
        <begin position="6"/>
        <end position="24"/>
    </location>
</feature>
<comment type="caution">
    <text evidence="2">The sequence shown here is derived from an EMBL/GenBank/DDBJ whole genome shotgun (WGS) entry which is preliminary data.</text>
</comment>
<evidence type="ECO:0000313" key="4">
    <source>
        <dbReference type="Proteomes" id="UP000663829"/>
    </source>
</evidence>
<proteinExistence type="predicted"/>
<keyword evidence="1" id="KW-1133">Transmembrane helix</keyword>
<accession>A0A814B7F2</accession>
<dbReference type="Gene3D" id="3.80.10.10">
    <property type="entry name" value="Ribonuclease Inhibitor"/>
    <property type="match status" value="1"/>
</dbReference>
<keyword evidence="1" id="KW-0472">Membrane</keyword>
<dbReference type="AlphaFoldDB" id="A0A814B7F2"/>
<evidence type="ECO:0000313" key="2">
    <source>
        <dbReference type="EMBL" id="CAF0923784.1"/>
    </source>
</evidence>
<name>A0A814B7F2_9BILA</name>
<dbReference type="Proteomes" id="UP000663829">
    <property type="component" value="Unassembled WGS sequence"/>
</dbReference>
<organism evidence="2 4">
    <name type="scientific">Didymodactylos carnosus</name>
    <dbReference type="NCBI Taxonomy" id="1234261"/>
    <lineage>
        <taxon>Eukaryota</taxon>
        <taxon>Metazoa</taxon>
        <taxon>Spiralia</taxon>
        <taxon>Gnathifera</taxon>
        <taxon>Rotifera</taxon>
        <taxon>Eurotatoria</taxon>
        <taxon>Bdelloidea</taxon>
        <taxon>Philodinida</taxon>
        <taxon>Philodinidae</taxon>
        <taxon>Didymodactylos</taxon>
    </lineage>
</organism>
<reference evidence="2" key="1">
    <citation type="submission" date="2021-02" db="EMBL/GenBank/DDBJ databases">
        <authorList>
            <person name="Nowell W R."/>
        </authorList>
    </citation>
    <scope>NUCLEOTIDE SEQUENCE</scope>
</reference>
<dbReference type="EMBL" id="CAJOBC010001861">
    <property type="protein sequence ID" value="CAF3702755.1"/>
    <property type="molecule type" value="Genomic_DNA"/>
</dbReference>
<dbReference type="EMBL" id="CAJNOQ010001861">
    <property type="protein sequence ID" value="CAF0923784.1"/>
    <property type="molecule type" value="Genomic_DNA"/>
</dbReference>
<dbReference type="Proteomes" id="UP000681722">
    <property type="component" value="Unassembled WGS sequence"/>
</dbReference>
<evidence type="ECO:0000313" key="3">
    <source>
        <dbReference type="EMBL" id="CAF3702755.1"/>
    </source>
</evidence>
<sequence length="225" mass="26831">MAPTPHTLFYFLCLTIFLLWVMMYDRVTTLKMDVNIINNCNYYFRNVKELILTGVGEIDTQQLFSTFDKLFDDLFKKLKSLEFRINKKIFLFTNEFIIELIERIPNLSSLTFPDQNISKLFDKIKIKPNYHVEYIHVKNCLTPKTAEKIVCSLPNLQRLKCKIRSINDLEKVVDVLLTKKMKFLTYLNMNVQCSLNNGILYELFRQYYRNGARWTLEGHDLQLWI</sequence>
<gene>
    <name evidence="2" type="ORF">GPM918_LOCUS9802</name>
    <name evidence="3" type="ORF">SRO942_LOCUS9803</name>
</gene>
<evidence type="ECO:0000256" key="1">
    <source>
        <dbReference type="SAM" id="Phobius"/>
    </source>
</evidence>
<dbReference type="InterPro" id="IPR032675">
    <property type="entry name" value="LRR_dom_sf"/>
</dbReference>